<evidence type="ECO:0000313" key="2">
    <source>
        <dbReference type="Proteomes" id="UP000272464"/>
    </source>
</evidence>
<reference evidence="1 2" key="1">
    <citation type="submission" date="2018-12" db="EMBL/GenBank/DDBJ databases">
        <authorList>
            <person name="Sun L."/>
            <person name="Chen Z."/>
        </authorList>
    </citation>
    <scope>NUCLEOTIDE SEQUENCE [LARGE SCALE GENOMIC DNA]</scope>
    <source>
        <strain evidence="1 2">3-5-3</strain>
    </source>
</reference>
<comment type="caution">
    <text evidence="1">The sequence shown here is derived from an EMBL/GenBank/DDBJ whole genome shotgun (WGS) entry which is preliminary data.</text>
</comment>
<dbReference type="OrthoDB" id="4774735at2"/>
<keyword evidence="2" id="KW-1185">Reference proteome</keyword>
<dbReference type="EMBL" id="RZNX01000002">
    <property type="protein sequence ID" value="RUT33397.1"/>
    <property type="molecule type" value="Genomic_DNA"/>
</dbReference>
<proteinExistence type="predicted"/>
<dbReference type="InterPro" id="IPR046117">
    <property type="entry name" value="DUF6054"/>
</dbReference>
<accession>A0A3S1DB14</accession>
<name>A0A3S1DB14_9BACL</name>
<dbReference type="Proteomes" id="UP000272464">
    <property type="component" value="Unassembled WGS sequence"/>
</dbReference>
<evidence type="ECO:0000313" key="1">
    <source>
        <dbReference type="EMBL" id="RUT33397.1"/>
    </source>
</evidence>
<sequence>MSESRFKVSLKPRDVRELVKEGLDADLIHEESHDLGDGKEIGTLIFEKYFLRVKNRVALVVIADNIYGTTEVRAISTGSSEGMIFKFDWGASDDFAGSVERILSEYIVD</sequence>
<protein>
    <submittedName>
        <fullName evidence="1">Uncharacterized protein</fullName>
    </submittedName>
</protein>
<dbReference type="Pfam" id="PF19524">
    <property type="entry name" value="DUF6054"/>
    <property type="match status" value="1"/>
</dbReference>
<gene>
    <name evidence="1" type="ORF">EJP77_07040</name>
</gene>
<dbReference type="AlphaFoldDB" id="A0A3S1DB14"/>
<dbReference type="RefSeq" id="WP_127198512.1">
    <property type="nucleotide sequence ID" value="NZ_RZNX01000002.1"/>
</dbReference>
<organism evidence="1 2">
    <name type="scientific">Paenibacillus zeisoli</name>
    <dbReference type="NCBI Taxonomy" id="2496267"/>
    <lineage>
        <taxon>Bacteria</taxon>
        <taxon>Bacillati</taxon>
        <taxon>Bacillota</taxon>
        <taxon>Bacilli</taxon>
        <taxon>Bacillales</taxon>
        <taxon>Paenibacillaceae</taxon>
        <taxon>Paenibacillus</taxon>
    </lineage>
</organism>